<dbReference type="InterPro" id="IPR017452">
    <property type="entry name" value="GPCR_Rhodpsn_7TM"/>
</dbReference>
<dbReference type="CDD" id="cd15370">
    <property type="entry name" value="7tmA_PAR2"/>
    <property type="match status" value="1"/>
</dbReference>
<dbReference type="PRINTS" id="PR00237">
    <property type="entry name" value="GPCRRHODOPSN"/>
</dbReference>
<feature type="transmembrane region" description="Helical" evidence="12">
    <location>
        <begin position="320"/>
        <end position="344"/>
    </location>
</feature>
<dbReference type="PANTHER" id="PTHR24232:SF21">
    <property type="entry name" value="PROTEINASE-ACTIVATED RECEPTOR 2"/>
    <property type="match status" value="1"/>
</dbReference>
<feature type="transmembrane region" description="Helical" evidence="12">
    <location>
        <begin position="73"/>
        <end position="98"/>
    </location>
</feature>
<evidence type="ECO:0000313" key="15">
    <source>
        <dbReference type="EMBL" id="KAG8524627.1"/>
    </source>
</evidence>
<dbReference type="Gene3D" id="1.20.1070.10">
    <property type="entry name" value="Rhodopsin 7-helix transmembrane proteins"/>
    <property type="match status" value="1"/>
</dbReference>
<feature type="transmembrane region" description="Helical" evidence="12">
    <location>
        <begin position="239"/>
        <end position="261"/>
    </location>
</feature>
<keyword evidence="7 11" id="KW-1015">Disulfide bond</keyword>
<evidence type="ECO:0000256" key="13">
    <source>
        <dbReference type="SAM" id="SignalP"/>
    </source>
</evidence>
<dbReference type="SUPFAM" id="SSF81321">
    <property type="entry name" value="Family A G protein-coupled receptor-like"/>
    <property type="match status" value="1"/>
</dbReference>
<organism evidence="15 16">
    <name type="scientific">Galemys pyrenaicus</name>
    <name type="common">Iberian desman</name>
    <name type="synonym">Pyrenean desman</name>
    <dbReference type="NCBI Taxonomy" id="202257"/>
    <lineage>
        <taxon>Eukaryota</taxon>
        <taxon>Metazoa</taxon>
        <taxon>Chordata</taxon>
        <taxon>Craniata</taxon>
        <taxon>Vertebrata</taxon>
        <taxon>Euteleostomi</taxon>
        <taxon>Mammalia</taxon>
        <taxon>Eutheria</taxon>
        <taxon>Laurasiatheria</taxon>
        <taxon>Eulipotyphla</taxon>
        <taxon>Talpidae</taxon>
        <taxon>Galemys</taxon>
    </lineage>
</organism>
<evidence type="ECO:0000256" key="2">
    <source>
        <dbReference type="ARBA" id="ARBA00022475"/>
    </source>
</evidence>
<feature type="chain" id="PRO_5035302205" evidence="13">
    <location>
        <begin position="23"/>
        <end position="394"/>
    </location>
</feature>
<evidence type="ECO:0000256" key="5">
    <source>
        <dbReference type="ARBA" id="ARBA00023040"/>
    </source>
</evidence>
<evidence type="ECO:0000256" key="3">
    <source>
        <dbReference type="ARBA" id="ARBA00022692"/>
    </source>
</evidence>
<evidence type="ECO:0000256" key="8">
    <source>
        <dbReference type="ARBA" id="ARBA00023170"/>
    </source>
</evidence>
<name>A0A8J6AVF9_GALPY</name>
<dbReference type="PRINTS" id="PR01428">
    <property type="entry name" value="PROTEASEAR"/>
</dbReference>
<dbReference type="GO" id="GO:0015057">
    <property type="term" value="F:thrombin-activated receptor activity"/>
    <property type="evidence" value="ECO:0007669"/>
    <property type="project" value="InterPro"/>
</dbReference>
<dbReference type="Pfam" id="PF00001">
    <property type="entry name" value="7tm_1"/>
    <property type="match status" value="1"/>
</dbReference>
<keyword evidence="4 12" id="KW-1133">Transmembrane helix</keyword>
<dbReference type="OrthoDB" id="9370401at2759"/>
<gene>
    <name evidence="15" type="ORF">J0S82_006489</name>
</gene>
<keyword evidence="13" id="KW-0732">Signal</keyword>
<evidence type="ECO:0000259" key="14">
    <source>
        <dbReference type="PROSITE" id="PS50262"/>
    </source>
</evidence>
<evidence type="ECO:0000256" key="4">
    <source>
        <dbReference type="ARBA" id="ARBA00022989"/>
    </source>
</evidence>
<feature type="domain" description="G-protein coupled receptors family 1 profile" evidence="14">
    <location>
        <begin position="89"/>
        <end position="341"/>
    </location>
</feature>
<comment type="subcellular location">
    <subcellularLocation>
        <location evidence="1">Cell membrane</location>
        <topology evidence="1">Multi-pass membrane protein</topology>
    </subcellularLocation>
</comment>
<keyword evidence="8 15" id="KW-0675">Receptor</keyword>
<evidence type="ECO:0000256" key="11">
    <source>
        <dbReference type="PIRSR" id="PIRSR603912-52"/>
    </source>
</evidence>
<feature type="signal peptide" evidence="13">
    <location>
        <begin position="1"/>
        <end position="22"/>
    </location>
</feature>
<reference evidence="15" key="1">
    <citation type="journal article" date="2021" name="Evol. Appl.">
        <title>The genome of the Pyrenean desman and the effects of bottlenecks and inbreeding on the genomic landscape of an endangered species.</title>
        <authorList>
            <person name="Escoda L."/>
            <person name="Castresana J."/>
        </authorList>
    </citation>
    <scope>NUCLEOTIDE SEQUENCE</scope>
    <source>
        <strain evidence="15">IBE-C5619</strain>
    </source>
</reference>
<protein>
    <submittedName>
        <fullName evidence="15">Proteinase-activated receptor 2</fullName>
    </submittedName>
</protein>
<dbReference type="GO" id="GO:0007200">
    <property type="term" value="P:phospholipase C-activating G protein-coupled receptor signaling pathway"/>
    <property type="evidence" value="ECO:0007669"/>
    <property type="project" value="TreeGrafter"/>
</dbReference>
<evidence type="ECO:0000256" key="1">
    <source>
        <dbReference type="ARBA" id="ARBA00004651"/>
    </source>
</evidence>
<dbReference type="Proteomes" id="UP000700334">
    <property type="component" value="Unassembled WGS sequence"/>
</dbReference>
<keyword evidence="2" id="KW-1003">Cell membrane</keyword>
<keyword evidence="10" id="KW-0807">Transducer</keyword>
<evidence type="ECO:0000256" key="7">
    <source>
        <dbReference type="ARBA" id="ARBA00023157"/>
    </source>
</evidence>
<evidence type="ECO:0000256" key="9">
    <source>
        <dbReference type="ARBA" id="ARBA00023180"/>
    </source>
</evidence>
<dbReference type="GO" id="GO:0007596">
    <property type="term" value="P:blood coagulation"/>
    <property type="evidence" value="ECO:0007669"/>
    <property type="project" value="InterPro"/>
</dbReference>
<dbReference type="FunFam" id="1.20.1070.10:FF:000040">
    <property type="entry name" value="Coagulation factor 2 (thrombin) receptor"/>
    <property type="match status" value="1"/>
</dbReference>
<dbReference type="PANTHER" id="PTHR24232">
    <property type="entry name" value="G-PROTEIN COUPLED RECEPTOR"/>
    <property type="match status" value="1"/>
</dbReference>
<dbReference type="PROSITE" id="PS50262">
    <property type="entry name" value="G_PROTEIN_RECEP_F1_2"/>
    <property type="match status" value="1"/>
</dbReference>
<dbReference type="PRINTS" id="PR01152">
    <property type="entry name" value="PROTEASEAR2"/>
</dbReference>
<evidence type="ECO:0000256" key="10">
    <source>
        <dbReference type="ARBA" id="ARBA00023224"/>
    </source>
</evidence>
<dbReference type="AlphaFoldDB" id="A0A8J6AVF9"/>
<evidence type="ECO:0000256" key="6">
    <source>
        <dbReference type="ARBA" id="ARBA00023136"/>
    </source>
</evidence>
<dbReference type="InterPro" id="IPR002281">
    <property type="entry name" value="Pro_rcpt_2"/>
</dbReference>
<keyword evidence="16" id="KW-1185">Reference proteome</keyword>
<feature type="transmembrane region" description="Helical" evidence="12">
    <location>
        <begin position="185"/>
        <end position="208"/>
    </location>
</feature>
<feature type="transmembrane region" description="Helical" evidence="12">
    <location>
        <begin position="147"/>
        <end position="173"/>
    </location>
</feature>
<dbReference type="InterPro" id="IPR000276">
    <property type="entry name" value="GPCR_Rhodpsn"/>
</dbReference>
<feature type="disulfide bond" evidence="11">
    <location>
        <begin position="145"/>
        <end position="223"/>
    </location>
</feature>
<dbReference type="GO" id="GO:0005886">
    <property type="term" value="C:plasma membrane"/>
    <property type="evidence" value="ECO:0007669"/>
    <property type="project" value="UniProtKB-SubCell"/>
</dbReference>
<evidence type="ECO:0000313" key="16">
    <source>
        <dbReference type="Proteomes" id="UP000700334"/>
    </source>
</evidence>
<keyword evidence="3 12" id="KW-0812">Transmembrane</keyword>
<feature type="transmembrane region" description="Helical" evidence="12">
    <location>
        <begin position="282"/>
        <end position="308"/>
    </location>
</feature>
<keyword evidence="5" id="KW-0297">G-protein coupled receptor</keyword>
<evidence type="ECO:0000256" key="12">
    <source>
        <dbReference type="SAM" id="Phobius"/>
    </source>
</evidence>
<keyword evidence="9" id="KW-0325">Glycoprotein</keyword>
<dbReference type="EMBL" id="JAGFMF010011381">
    <property type="protein sequence ID" value="KAG8524627.1"/>
    <property type="molecule type" value="Genomic_DNA"/>
</dbReference>
<keyword evidence="6 12" id="KW-0472">Membrane</keyword>
<dbReference type="InterPro" id="IPR003912">
    <property type="entry name" value="Protea_act_rcpt"/>
</dbReference>
<dbReference type="GO" id="GO:0035025">
    <property type="term" value="P:positive regulation of Rho protein signal transduction"/>
    <property type="evidence" value="ECO:0007669"/>
    <property type="project" value="TreeGrafter"/>
</dbReference>
<sequence length="394" mass="44102">MRGPRAAWLLGGAILLVASASGNRTVPGITKSKGRSLVGKYNGSVNITGKGVEAAFSVDKFSTFVLTGKMTTVFLPIVYTIVFVVGLPSNGMALWVFLFRSKKKHPAVIYMANLALADLLSVIWFPLKIAYHINGNNWIYGEGLCKVLIGFFYGNMYCSILFMTCLSVQRYWVIMNPMVYPRKKANIAICISLGIWLLILLVTIPLYVVKQTIYIPALNITTCHDVLPEEVLVGDMFNYFLSLAIGVFLFPAFLTASVYVLMIRTLQSSTMDENSEKKRRRAIKLIITVLAMYLICFTPSNLLLVVHYFRLKTQGQSDVYALYIVALCLSTLNSCIDPFVYYFVSKDFRDHAKNALLCRSVRTVKQMQVSLSSKKFSRKSSSYSSSSTSVKTSY</sequence>
<feature type="transmembrane region" description="Helical" evidence="12">
    <location>
        <begin position="107"/>
        <end position="127"/>
    </location>
</feature>
<proteinExistence type="predicted"/>
<comment type="caution">
    <text evidence="15">The sequence shown here is derived from an EMBL/GenBank/DDBJ whole genome shotgun (WGS) entry which is preliminary data.</text>
</comment>
<accession>A0A8J6AVF9</accession>